<keyword evidence="2" id="KW-0328">Glycosyltransferase</keyword>
<dbReference type="InParanoid" id="A0A1Z5J653"/>
<evidence type="ECO:0000256" key="3">
    <source>
        <dbReference type="ARBA" id="ARBA00022679"/>
    </source>
</evidence>
<dbReference type="Pfam" id="PF02485">
    <property type="entry name" value="Branch"/>
    <property type="match status" value="1"/>
</dbReference>
<reference evidence="7 8" key="1">
    <citation type="journal article" date="2015" name="Plant Cell">
        <title>Oil accumulation by the oleaginous diatom Fistulifera solaris as revealed by the genome and transcriptome.</title>
        <authorList>
            <person name="Tanaka T."/>
            <person name="Maeda Y."/>
            <person name="Veluchamy A."/>
            <person name="Tanaka M."/>
            <person name="Abida H."/>
            <person name="Marechal E."/>
            <person name="Bowler C."/>
            <person name="Muto M."/>
            <person name="Sunaga Y."/>
            <person name="Tanaka M."/>
            <person name="Yoshino T."/>
            <person name="Taniguchi T."/>
            <person name="Fukuda Y."/>
            <person name="Nemoto M."/>
            <person name="Matsumoto M."/>
            <person name="Wong P.S."/>
            <person name="Aburatani S."/>
            <person name="Fujibuchi W."/>
        </authorList>
    </citation>
    <scope>NUCLEOTIDE SEQUENCE [LARGE SCALE GENOMIC DNA]</scope>
    <source>
        <strain evidence="7 8">JPCC DA0580</strain>
    </source>
</reference>
<feature type="region of interest" description="Disordered" evidence="6">
    <location>
        <begin position="1"/>
        <end position="67"/>
    </location>
</feature>
<dbReference type="PANTHER" id="PTHR31042:SF150">
    <property type="entry name" value="OS06G0661900 PROTEIN"/>
    <property type="match status" value="1"/>
</dbReference>
<evidence type="ECO:0000256" key="4">
    <source>
        <dbReference type="ARBA" id="ARBA00023136"/>
    </source>
</evidence>
<evidence type="ECO:0000256" key="1">
    <source>
        <dbReference type="ARBA" id="ARBA00004606"/>
    </source>
</evidence>
<gene>
    <name evidence="7" type="ORF">FisN_6Lh147</name>
</gene>
<evidence type="ECO:0000256" key="5">
    <source>
        <dbReference type="ARBA" id="ARBA00023180"/>
    </source>
</evidence>
<name>A0A1Z5J653_FISSO</name>
<dbReference type="GO" id="GO:0016757">
    <property type="term" value="F:glycosyltransferase activity"/>
    <property type="evidence" value="ECO:0007669"/>
    <property type="project" value="UniProtKB-KW"/>
</dbReference>
<dbReference type="OrthoDB" id="191334at2759"/>
<keyword evidence="8" id="KW-1185">Reference proteome</keyword>
<sequence>MDFAAALANLEKSAQRAARNTDDDRPRVRPPERESDPRRNQRPRYDNQNRGRGGYAGRGPHSRNPLDTLADYGYRCLPPYRPLPLHSSTSDTKPKHIALLAISIDDLPYEHVWKEWAASSKSQHKVSLLCHAKFPMQVKSSWLRQRLLTEPPKMGRGNSFSDPIFHSHCPEWGSVQITRAMVDLLAAAMEIGRNSSSDREKDDRFTRRRYMIEESLPAEVPLVDKFIFISETCLPVTTLDECIQSLFATNATARRLVGQTRNDDSNATTTRANPWEVSWVNARNRNTPGTPRNKYERDQFCDIHRMIPQSMRWKADQWMVLSRPHAAAVLDLDQHLRPHEQLWNSFKHVNASDEMYFPTALAVLQILTEGETSREQVCIQPVTYTDWSEGMRNPATFSASDLRRIVKLARQGGCLLARKFSPKNSSGEHVGDISTDEWRKVLEEVTLESIDQEATGVKTSSAEEQLKTDETKLKLSDVVNDERN</sequence>
<dbReference type="Proteomes" id="UP000198406">
    <property type="component" value="Unassembled WGS sequence"/>
</dbReference>
<organism evidence="7 8">
    <name type="scientific">Fistulifera solaris</name>
    <name type="common">Oleaginous diatom</name>
    <dbReference type="NCBI Taxonomy" id="1519565"/>
    <lineage>
        <taxon>Eukaryota</taxon>
        <taxon>Sar</taxon>
        <taxon>Stramenopiles</taxon>
        <taxon>Ochrophyta</taxon>
        <taxon>Bacillariophyta</taxon>
        <taxon>Bacillariophyceae</taxon>
        <taxon>Bacillariophycidae</taxon>
        <taxon>Naviculales</taxon>
        <taxon>Naviculaceae</taxon>
        <taxon>Fistulifera</taxon>
    </lineage>
</organism>
<dbReference type="PANTHER" id="PTHR31042">
    <property type="entry name" value="CORE-2/I-BRANCHING BETA-1,6-N-ACETYLGLUCOSAMINYLTRANSFERASE FAMILY PROTEIN-RELATED"/>
    <property type="match status" value="1"/>
</dbReference>
<protein>
    <submittedName>
        <fullName evidence="7">Uncharacterized protein</fullName>
    </submittedName>
</protein>
<dbReference type="InterPro" id="IPR044174">
    <property type="entry name" value="BC10-like"/>
</dbReference>
<evidence type="ECO:0000256" key="2">
    <source>
        <dbReference type="ARBA" id="ARBA00022676"/>
    </source>
</evidence>
<evidence type="ECO:0000256" key="6">
    <source>
        <dbReference type="SAM" id="MobiDB-lite"/>
    </source>
</evidence>
<dbReference type="InterPro" id="IPR003406">
    <property type="entry name" value="Glyco_trans_14"/>
</dbReference>
<accession>A0A1Z5J653</accession>
<keyword evidence="4" id="KW-0472">Membrane</keyword>
<keyword evidence="5" id="KW-0325">Glycoprotein</keyword>
<dbReference type="GO" id="GO:0016020">
    <property type="term" value="C:membrane"/>
    <property type="evidence" value="ECO:0007669"/>
    <property type="project" value="UniProtKB-SubCell"/>
</dbReference>
<keyword evidence="3" id="KW-0808">Transferase</keyword>
<proteinExistence type="predicted"/>
<comment type="subcellular location">
    <subcellularLocation>
        <location evidence="1">Membrane</location>
        <topology evidence="1">Single-pass type II membrane protein</topology>
    </subcellularLocation>
</comment>
<dbReference type="AlphaFoldDB" id="A0A1Z5J653"/>
<evidence type="ECO:0000313" key="8">
    <source>
        <dbReference type="Proteomes" id="UP000198406"/>
    </source>
</evidence>
<dbReference type="EMBL" id="BDSP01000007">
    <property type="protein sequence ID" value="GAX09474.1"/>
    <property type="molecule type" value="Genomic_DNA"/>
</dbReference>
<evidence type="ECO:0000313" key="7">
    <source>
        <dbReference type="EMBL" id="GAX09474.1"/>
    </source>
</evidence>
<comment type="caution">
    <text evidence="7">The sequence shown here is derived from an EMBL/GenBank/DDBJ whole genome shotgun (WGS) entry which is preliminary data.</text>
</comment>
<feature type="compositionally biased region" description="Basic and acidic residues" evidence="6">
    <location>
        <begin position="19"/>
        <end position="49"/>
    </location>
</feature>